<dbReference type="HAMAP" id="MF_00861">
    <property type="entry name" value="EutB"/>
    <property type="match status" value="1"/>
</dbReference>
<keyword evidence="1" id="KW-0846">Cobalamin</keyword>
<dbReference type="InterPro" id="IPR044939">
    <property type="entry name" value="EutB_dom_2_sf"/>
</dbReference>
<evidence type="ECO:0000313" key="3">
    <source>
        <dbReference type="Proteomes" id="UP000657006"/>
    </source>
</evidence>
<dbReference type="Gene3D" id="3.20.20.70">
    <property type="entry name" value="Aldolase class I"/>
    <property type="match status" value="1"/>
</dbReference>
<feature type="binding site" evidence="1">
    <location>
        <position position="246"/>
    </location>
    <ligand>
        <name>adenosylcob(III)alamin</name>
        <dbReference type="ChEBI" id="CHEBI:18408"/>
    </ligand>
</feature>
<dbReference type="PANTHER" id="PTHR39329:SF1">
    <property type="entry name" value="ETHANOLAMINE AMMONIA-LYASE LARGE SUBUNIT"/>
    <property type="match status" value="1"/>
</dbReference>
<dbReference type="Pfam" id="PF06751">
    <property type="entry name" value="EutB"/>
    <property type="match status" value="1"/>
</dbReference>
<dbReference type="AlphaFoldDB" id="A0A926DSP1"/>
<feature type="binding site" evidence="1">
    <location>
        <position position="401"/>
    </location>
    <ligand>
        <name>adenosylcob(III)alamin</name>
        <dbReference type="ChEBI" id="CHEBI:18408"/>
    </ligand>
</feature>
<dbReference type="GO" id="GO:0031419">
    <property type="term" value="F:cobalamin binding"/>
    <property type="evidence" value="ECO:0007669"/>
    <property type="project" value="UniProtKB-UniRule"/>
</dbReference>
<comment type="subcellular location">
    <subcellularLocation>
        <location evidence="1">Bacterial microcompartment</location>
    </subcellularLocation>
</comment>
<keyword evidence="3" id="KW-1185">Reference proteome</keyword>
<gene>
    <name evidence="1" type="primary">eutB</name>
    <name evidence="2" type="ORF">H8730_03255</name>
</gene>
<dbReference type="InterPro" id="IPR013785">
    <property type="entry name" value="Aldolase_TIM"/>
</dbReference>
<keyword evidence="1" id="KW-0170">Cobalt</keyword>
<comment type="caution">
    <text evidence="2">The sequence shown here is derived from an EMBL/GenBank/DDBJ whole genome shotgun (WGS) entry which is preliminary data.</text>
</comment>
<comment type="pathway">
    <text evidence="1">Amine and polyamine degradation; ethanolamine degradation.</text>
</comment>
<sequence length="453" mass="49554">MKLGCTLYGETFHFSSVKEVLSKANEPKSGDVLAGVAATSPKERMAAKLVLSELTVQDLRENPSVPYEEDEVTRIIQDDLDLTEYEKFKSMSIGELREWILAYDTTSQMILQGSKGLTSEVIAGVAKLMSNLDLMYGAKKIEVFAHCNTTIGGRHIFASRLQPNHPTDNVLGVTASLLEGLSYACGDAVLGVNPAVDTVDSTTAVLNVLHDVQERYGIPTQSCVLSHVSTQMKAAEAGTPIDLCFQSIAGSQKALESFGVSAAMLGEALALMEERASSQGPDYMYFETGQASELSSASHHDTDQQTMESRCYGLARHYHPFLVNTVVGFMGPEYLYDGKQVIRAALEDVFCGKMHGLPMGCDCCYTNHMQAEQNDMDNLIAIMAAAGCTYVMGIPEGDDVMLMYQTTGFHDIQTIRELFGLHPIREFERWAETMGILENGRLTARAGDPTIFQ</sequence>
<dbReference type="Gene3D" id="2.30.170.30">
    <property type="entry name" value="ethanolamine ammonia-lyase heavy chain domain like"/>
    <property type="match status" value="1"/>
</dbReference>
<keyword evidence="1" id="KW-0456">Lyase</keyword>
<comment type="similarity">
    <text evidence="1">Belongs to the EutB family.</text>
</comment>
<feature type="binding site" evidence="1">
    <location>
        <position position="295"/>
    </location>
    <ligand>
        <name>adenosylcob(III)alamin</name>
        <dbReference type="ChEBI" id="CHEBI:18408"/>
    </ligand>
</feature>
<feature type="binding site" evidence="1">
    <location>
        <position position="362"/>
    </location>
    <ligand>
        <name>substrate</name>
    </ligand>
</feature>
<accession>A0A926DSP1</accession>
<dbReference type="GO" id="GO:0031471">
    <property type="term" value="C:ethanolamine degradation polyhedral organelle"/>
    <property type="evidence" value="ECO:0007669"/>
    <property type="project" value="UniProtKB-UniRule"/>
</dbReference>
<dbReference type="Proteomes" id="UP000657006">
    <property type="component" value="Unassembled WGS sequence"/>
</dbReference>
<protein>
    <recommendedName>
        <fullName evidence="1">Ethanolamine ammonia-lyase large subunit</fullName>
        <shortName evidence="1">EAL large subunit</shortName>
        <ecNumber evidence="1">4.3.1.7</ecNumber>
    </recommendedName>
</protein>
<dbReference type="NCBIfam" id="NF011649">
    <property type="entry name" value="PRK15067.1"/>
    <property type="match status" value="1"/>
</dbReference>
<comment type="cofactor">
    <cofactor evidence="1">
        <name>adenosylcob(III)alamin</name>
        <dbReference type="ChEBI" id="CHEBI:18408"/>
    </cofactor>
    <text evidence="1">Binds between the large and small subunits.</text>
</comment>
<comment type="catalytic activity">
    <reaction evidence="1">
        <text>ethanolamine = acetaldehyde + NH4(+)</text>
        <dbReference type="Rhea" id="RHEA:15313"/>
        <dbReference type="ChEBI" id="CHEBI:15343"/>
        <dbReference type="ChEBI" id="CHEBI:28938"/>
        <dbReference type="ChEBI" id="CHEBI:57603"/>
        <dbReference type="EC" id="4.3.1.7"/>
    </reaction>
</comment>
<feature type="binding site" evidence="1">
    <location>
        <position position="194"/>
    </location>
    <ligand>
        <name>adenosylcob(III)alamin</name>
        <dbReference type="ChEBI" id="CHEBI:18408"/>
    </ligand>
</feature>
<dbReference type="GO" id="GO:0009350">
    <property type="term" value="C:ethanolamine ammonia-lyase complex"/>
    <property type="evidence" value="ECO:0007669"/>
    <property type="project" value="UniProtKB-UniRule"/>
</dbReference>
<dbReference type="Gene3D" id="1.10.220.70">
    <property type="entry name" value="lyase"/>
    <property type="match status" value="1"/>
</dbReference>
<dbReference type="PIRSF" id="PIRSF018788">
    <property type="entry name" value="EutB"/>
    <property type="match status" value="1"/>
</dbReference>
<dbReference type="RefSeq" id="WP_177713554.1">
    <property type="nucleotide sequence ID" value="NZ_JACRSQ010000003.1"/>
</dbReference>
<dbReference type="InterPro" id="IPR044941">
    <property type="entry name" value="EutB_N_sf"/>
</dbReference>
<feature type="binding site" evidence="1">
    <location>
        <position position="193"/>
    </location>
    <ligand>
        <name>substrate</name>
    </ligand>
</feature>
<organism evidence="2 3">
    <name type="scientific">Bianquea renquensis</name>
    <dbReference type="NCBI Taxonomy" id="2763661"/>
    <lineage>
        <taxon>Bacteria</taxon>
        <taxon>Bacillati</taxon>
        <taxon>Bacillota</taxon>
        <taxon>Clostridia</taxon>
        <taxon>Eubacteriales</taxon>
        <taxon>Bianqueaceae</taxon>
        <taxon>Bianquea</taxon>
    </lineage>
</organism>
<evidence type="ECO:0000313" key="2">
    <source>
        <dbReference type="EMBL" id="MBC8542565.1"/>
    </source>
</evidence>
<keyword evidence="1" id="KW-1283">Bacterial microcompartment</keyword>
<dbReference type="GO" id="GO:0006520">
    <property type="term" value="P:amino acid metabolic process"/>
    <property type="evidence" value="ECO:0007669"/>
    <property type="project" value="InterPro"/>
</dbReference>
<evidence type="ECO:0000256" key="1">
    <source>
        <dbReference type="HAMAP-Rule" id="MF_00861"/>
    </source>
</evidence>
<feature type="binding site" evidence="1">
    <location>
        <position position="287"/>
    </location>
    <ligand>
        <name>substrate</name>
    </ligand>
</feature>
<dbReference type="PANTHER" id="PTHR39329">
    <property type="entry name" value="ETHANOLAMINE AMMONIA-LYASE HEAVY CHAIN"/>
    <property type="match status" value="1"/>
</dbReference>
<proteinExistence type="inferred from homology"/>
<dbReference type="InterPro" id="IPR010628">
    <property type="entry name" value="EutB"/>
</dbReference>
<dbReference type="GO" id="GO:0008851">
    <property type="term" value="F:ethanolamine ammonia-lyase activity"/>
    <property type="evidence" value="ECO:0007669"/>
    <property type="project" value="UniProtKB-UniRule"/>
</dbReference>
<feature type="binding site" evidence="1">
    <location>
        <begin position="160"/>
        <end position="162"/>
    </location>
    <ligand>
        <name>substrate</name>
    </ligand>
</feature>
<name>A0A926DSP1_9FIRM</name>
<reference evidence="2" key="1">
    <citation type="submission" date="2020-08" db="EMBL/GenBank/DDBJ databases">
        <title>Genome public.</title>
        <authorList>
            <person name="Liu C."/>
            <person name="Sun Q."/>
        </authorList>
    </citation>
    <scope>NUCLEOTIDE SEQUENCE</scope>
    <source>
        <strain evidence="2">NSJ-32</strain>
    </source>
</reference>
<comment type="subunit">
    <text evidence="1">The basic unit is a heterodimer which dimerizes to form tetramers. The heterotetramers trimerize; 6 large subunits form a core ring with 6 small subunits projecting outwards.</text>
</comment>
<dbReference type="EC" id="4.3.1.7" evidence="1"/>
<comment type="function">
    <text evidence="1">Catalyzes the deamination of various vicinal amino-alcohols to oxo compounds. Allows this organism to utilize ethanolamine as the sole source of nitrogen and carbon in the presence of vitamin B12.</text>
</comment>
<dbReference type="GO" id="GO:0005829">
    <property type="term" value="C:cytosol"/>
    <property type="evidence" value="ECO:0007669"/>
    <property type="project" value="TreeGrafter"/>
</dbReference>
<dbReference type="EMBL" id="JACRSQ010000003">
    <property type="protein sequence ID" value="MBC8542565.1"/>
    <property type="molecule type" value="Genomic_DNA"/>
</dbReference>
<dbReference type="GO" id="GO:0046336">
    <property type="term" value="P:ethanolamine catabolic process"/>
    <property type="evidence" value="ECO:0007669"/>
    <property type="project" value="UniProtKB-UniRule"/>
</dbReference>